<protein>
    <submittedName>
        <fullName evidence="5">FecR family protein</fullName>
    </submittedName>
</protein>
<dbReference type="PANTHER" id="PTHR30273:SF2">
    <property type="entry name" value="PROTEIN FECR"/>
    <property type="match status" value="1"/>
</dbReference>
<keyword evidence="6" id="KW-1185">Reference proteome</keyword>
<accession>A0ABU4UGD4</accession>
<keyword evidence="2" id="KW-0812">Transmembrane</keyword>
<evidence type="ECO:0000313" key="6">
    <source>
        <dbReference type="Proteomes" id="UP001284537"/>
    </source>
</evidence>
<feature type="domain" description="FecR N-terminal" evidence="4">
    <location>
        <begin position="15"/>
        <end position="57"/>
    </location>
</feature>
<gene>
    <name evidence="5" type="ORF">QLH52_14235</name>
</gene>
<dbReference type="Pfam" id="PF04773">
    <property type="entry name" value="FecR"/>
    <property type="match status" value="1"/>
</dbReference>
<feature type="region of interest" description="Disordered" evidence="1">
    <location>
        <begin position="69"/>
        <end position="100"/>
    </location>
</feature>
<dbReference type="Gene3D" id="2.60.120.1440">
    <property type="match status" value="1"/>
</dbReference>
<evidence type="ECO:0000313" key="5">
    <source>
        <dbReference type="EMBL" id="MDX8128448.1"/>
    </source>
</evidence>
<dbReference type="Pfam" id="PF16220">
    <property type="entry name" value="DUF4880"/>
    <property type="match status" value="1"/>
</dbReference>
<reference evidence="5 6" key="1">
    <citation type="submission" date="2023-11" db="EMBL/GenBank/DDBJ databases">
        <authorList>
            <person name="Ouyang M.-Y."/>
        </authorList>
    </citation>
    <scope>NUCLEOTIDE SEQUENCE [LARGE SCALE GENOMIC DNA]</scope>
    <source>
        <strain evidence="5 6">OY6</strain>
    </source>
</reference>
<dbReference type="InterPro" id="IPR032623">
    <property type="entry name" value="FecR_N"/>
</dbReference>
<feature type="domain" description="FecR protein" evidence="3">
    <location>
        <begin position="217"/>
        <end position="309"/>
    </location>
</feature>
<dbReference type="EMBL" id="JAXARY010000012">
    <property type="protein sequence ID" value="MDX8128448.1"/>
    <property type="molecule type" value="Genomic_DNA"/>
</dbReference>
<sequence>MSTEPMPDDAERLLEQACAWLSQLHSGDFSTSARQELNAWRAADSAHEQAWQRAQALWAGLGQLRGRRSIPGAQPLPGEGSLAAKIQPSLSGRGQGEGMQTNALTHFDSLAPSLSVIDPDITLSSVSMQSSREESELLRQSPGRGGRQAKAADALAASPVAMLDSRRRGNDSPRDFKVRVNTRTRHRGRSFRLAVACCAMLAVTLTALYPPAFWRADYLTGKGEQRSVTLADGSRVMLNTATALAIHFDAGTRRVELLAGEAFFDVAKNPQRPFVVTAAGSEVRAVGTAFAVKRQSEQTEVELVEGIVEIQDAGQQHQERLTAGQSASIGANSIALKSAGQPDSMALWRAGYLQFDGLPLSDAIAQINQYRPGRVVLLNTALADKRISGLFRLDALDQAIASLKAAVPELQIVSITPYLVVLR</sequence>
<dbReference type="PANTHER" id="PTHR30273">
    <property type="entry name" value="PERIPLASMIC SIGNAL SENSOR AND SIGMA FACTOR ACTIVATOR FECR-RELATED"/>
    <property type="match status" value="1"/>
</dbReference>
<organism evidence="5 6">
    <name type="scientific">Methylomonas defluvii</name>
    <dbReference type="NCBI Taxonomy" id="3045149"/>
    <lineage>
        <taxon>Bacteria</taxon>
        <taxon>Pseudomonadati</taxon>
        <taxon>Pseudomonadota</taxon>
        <taxon>Gammaproteobacteria</taxon>
        <taxon>Methylococcales</taxon>
        <taxon>Methylococcaceae</taxon>
        <taxon>Methylomonas</taxon>
    </lineage>
</organism>
<evidence type="ECO:0000256" key="2">
    <source>
        <dbReference type="SAM" id="Phobius"/>
    </source>
</evidence>
<dbReference type="Proteomes" id="UP001284537">
    <property type="component" value="Unassembled WGS sequence"/>
</dbReference>
<evidence type="ECO:0000256" key="1">
    <source>
        <dbReference type="SAM" id="MobiDB-lite"/>
    </source>
</evidence>
<comment type="caution">
    <text evidence="5">The sequence shown here is derived from an EMBL/GenBank/DDBJ whole genome shotgun (WGS) entry which is preliminary data.</text>
</comment>
<evidence type="ECO:0000259" key="3">
    <source>
        <dbReference type="Pfam" id="PF04773"/>
    </source>
</evidence>
<feature type="compositionally biased region" description="Polar residues" evidence="1">
    <location>
        <begin position="88"/>
        <end position="100"/>
    </location>
</feature>
<keyword evidence="2" id="KW-0472">Membrane</keyword>
<dbReference type="InterPro" id="IPR012373">
    <property type="entry name" value="Ferrdict_sens_TM"/>
</dbReference>
<dbReference type="Gene3D" id="3.55.50.30">
    <property type="match status" value="1"/>
</dbReference>
<proteinExistence type="predicted"/>
<evidence type="ECO:0000259" key="4">
    <source>
        <dbReference type="Pfam" id="PF16220"/>
    </source>
</evidence>
<feature type="region of interest" description="Disordered" evidence="1">
    <location>
        <begin position="126"/>
        <end position="155"/>
    </location>
</feature>
<keyword evidence="2" id="KW-1133">Transmembrane helix</keyword>
<feature type="transmembrane region" description="Helical" evidence="2">
    <location>
        <begin position="193"/>
        <end position="214"/>
    </location>
</feature>
<name>A0ABU4UGD4_9GAMM</name>
<dbReference type="InterPro" id="IPR006860">
    <property type="entry name" value="FecR"/>
</dbReference>